<protein>
    <submittedName>
        <fullName evidence="2">Uncharacterized protein</fullName>
    </submittedName>
</protein>
<dbReference type="EMBL" id="DS480398">
    <property type="protein sequence ID" value="EDO17800.1"/>
    <property type="molecule type" value="Genomic_DNA"/>
</dbReference>
<dbReference type="eggNOG" id="ENOG502S084">
    <property type="taxonomic scope" value="Eukaryota"/>
</dbReference>
<dbReference type="STRING" id="436907.A7TIY8"/>
<dbReference type="GO" id="GO:0031860">
    <property type="term" value="P:telomeric 3' overhang formation"/>
    <property type="evidence" value="ECO:0007669"/>
    <property type="project" value="EnsemblFungi"/>
</dbReference>
<evidence type="ECO:0000313" key="2">
    <source>
        <dbReference type="EMBL" id="EDO17800.1"/>
    </source>
</evidence>
<reference evidence="2 3" key="1">
    <citation type="journal article" date="2007" name="Proc. Natl. Acad. Sci. U.S.A.">
        <title>Independent sorting-out of thousands of duplicated gene pairs in two yeast species descended from a whole-genome duplication.</title>
        <authorList>
            <person name="Scannell D.R."/>
            <person name="Frank A.C."/>
            <person name="Conant G.C."/>
            <person name="Byrne K.P."/>
            <person name="Woolfit M."/>
            <person name="Wolfe K.H."/>
        </authorList>
    </citation>
    <scope>NUCLEOTIDE SEQUENCE [LARGE SCALE GENOMIC DNA]</scope>
    <source>
        <strain evidence="3">ATCC 22028 / DSM 70294 / BCRC 21397 / CBS 2163 / NBRC 10782 / NRRL Y-8283 / UCD 57-17</strain>
    </source>
</reference>
<accession>A7TIY8</accession>
<dbReference type="GeneID" id="5546053"/>
<dbReference type="InParanoid" id="A7TIY8"/>
<evidence type="ECO:0000256" key="1">
    <source>
        <dbReference type="SAM" id="MobiDB-lite"/>
    </source>
</evidence>
<dbReference type="GO" id="GO:0010791">
    <property type="term" value="P:DNA double-strand break processing involved in repair via synthesis-dependent strand annealing"/>
    <property type="evidence" value="ECO:0007669"/>
    <property type="project" value="EnsemblFungi"/>
</dbReference>
<dbReference type="GO" id="GO:0003690">
    <property type="term" value="F:double-stranded DNA binding"/>
    <property type="evidence" value="ECO:0007669"/>
    <property type="project" value="EnsemblFungi"/>
</dbReference>
<dbReference type="AlphaFoldDB" id="A7TIY8"/>
<evidence type="ECO:0000313" key="3">
    <source>
        <dbReference type="Proteomes" id="UP000000267"/>
    </source>
</evidence>
<gene>
    <name evidence="2" type="ORF">Kpol_541p42</name>
</gene>
<keyword evidence="3" id="KW-1185">Reference proteome</keyword>
<dbReference type="PhylomeDB" id="A7TIY8"/>
<organism evidence="3">
    <name type="scientific">Vanderwaltozyma polyspora (strain ATCC 22028 / DSM 70294 / BCRC 21397 / CBS 2163 / NBRC 10782 / NRRL Y-8283 / UCD 57-17)</name>
    <name type="common">Kluyveromyces polysporus</name>
    <dbReference type="NCBI Taxonomy" id="436907"/>
    <lineage>
        <taxon>Eukaryota</taxon>
        <taxon>Fungi</taxon>
        <taxon>Dikarya</taxon>
        <taxon>Ascomycota</taxon>
        <taxon>Saccharomycotina</taxon>
        <taxon>Saccharomycetes</taxon>
        <taxon>Saccharomycetales</taxon>
        <taxon>Saccharomycetaceae</taxon>
        <taxon>Vanderwaltozyma</taxon>
    </lineage>
</organism>
<dbReference type="OrthoDB" id="5801062at2759"/>
<dbReference type="GO" id="GO:0007534">
    <property type="term" value="P:gene conversion at mating-type locus"/>
    <property type="evidence" value="ECO:0007669"/>
    <property type="project" value="EnsemblFungi"/>
</dbReference>
<dbReference type="GO" id="GO:0042138">
    <property type="term" value="P:meiotic DNA double-strand break formation"/>
    <property type="evidence" value="ECO:0007669"/>
    <property type="project" value="EnsemblFungi"/>
</dbReference>
<dbReference type="GO" id="GO:0000706">
    <property type="term" value="P:meiotic DNA double-strand break processing"/>
    <property type="evidence" value="ECO:0007669"/>
    <property type="project" value="EnsemblFungi"/>
</dbReference>
<dbReference type="GO" id="GO:0042802">
    <property type="term" value="F:identical protein binding"/>
    <property type="evidence" value="ECO:0007669"/>
    <property type="project" value="EnsemblFungi"/>
</dbReference>
<dbReference type="GO" id="GO:0030870">
    <property type="term" value="C:Mre11 complex"/>
    <property type="evidence" value="ECO:0007669"/>
    <property type="project" value="EnsemblFungi"/>
</dbReference>
<sequence>MRLKSKLEILTELDLDELLNIQHDVTLLIKKKVRKLLIENNLEDSISVKKKNETDQGDTCDGELVEIDNSGVDIQDFILTQIENKKVDDRNLKSENVIQEVKDPLLEKNSYLKKEVRSSIFPDFSSPLKSYDEVKTSKVEAQSPIKNINYKSINNVKRSLILDDLNDEFFNGKASAKRDKKIYDFNRNPITAKAWILEDFKPNEDKLAIARGRKRDDIIKLKKIYKEIGEPPDLIKPEHDSFDNEDLFINKETDFDNLKTRSRSPPGYGRLDFPNTQERNDDKKKSQEIIFKKTKMRFLQAVRNKIPPQEREFHFKSDELNRIVDDGNFKWDDNKLNIYSRS</sequence>
<name>A7TIY8_VANPO</name>
<dbReference type="Proteomes" id="UP000000267">
    <property type="component" value="Unassembled WGS sequence"/>
</dbReference>
<dbReference type="OMA" id="FGRMDFP"/>
<feature type="region of interest" description="Disordered" evidence="1">
    <location>
        <begin position="257"/>
        <end position="285"/>
    </location>
</feature>
<proteinExistence type="predicted"/>
<dbReference type="GO" id="GO:0170053">
    <property type="term" value="F:nuclease activator activity"/>
    <property type="evidence" value="ECO:0007669"/>
    <property type="project" value="EnsemblFungi"/>
</dbReference>
<dbReference type="HOGENOM" id="CLU_064983_0_0_1"/>
<dbReference type="GO" id="GO:0006308">
    <property type="term" value="P:DNA catabolic process"/>
    <property type="evidence" value="ECO:0007669"/>
    <property type="project" value="EnsemblFungi"/>
</dbReference>
<dbReference type="FunCoup" id="A7TIY8">
    <property type="interactions" value="57"/>
</dbReference>
<dbReference type="RefSeq" id="XP_001645658.1">
    <property type="nucleotide sequence ID" value="XM_001645608.1"/>
</dbReference>
<dbReference type="KEGG" id="vpo:Kpol_541p42"/>